<proteinExistence type="predicted"/>
<dbReference type="Proteomes" id="UP000781932">
    <property type="component" value="Unassembled WGS sequence"/>
</dbReference>
<keyword evidence="2" id="KW-1185">Reference proteome</keyword>
<dbReference type="GeneID" id="62164430"/>
<dbReference type="AlphaFoldDB" id="A0A9P6I163"/>
<dbReference type="EMBL" id="JAATWM020000029">
    <property type="protein sequence ID" value="KAF9873907.1"/>
    <property type="molecule type" value="Genomic_DNA"/>
</dbReference>
<protein>
    <submittedName>
        <fullName evidence="1">Uncharacterized protein</fullName>
    </submittedName>
</protein>
<reference evidence="1" key="1">
    <citation type="submission" date="2020-03" db="EMBL/GenBank/DDBJ databases">
        <authorList>
            <person name="He L."/>
        </authorList>
    </citation>
    <scope>NUCLEOTIDE SEQUENCE</scope>
    <source>
        <strain evidence="1">CkLH20</strain>
    </source>
</reference>
<dbReference type="OrthoDB" id="4735138at2759"/>
<evidence type="ECO:0000313" key="2">
    <source>
        <dbReference type="Proteomes" id="UP000781932"/>
    </source>
</evidence>
<name>A0A9P6I163_9PEZI</name>
<accession>A0A9P6I163</accession>
<reference evidence="1" key="2">
    <citation type="submission" date="2020-11" db="EMBL/GenBank/DDBJ databases">
        <title>Whole genome sequencing of Colletotrichum sp.</title>
        <authorList>
            <person name="Li H."/>
        </authorList>
    </citation>
    <scope>NUCLEOTIDE SEQUENCE</scope>
    <source>
        <strain evidence="1">CkLH20</strain>
    </source>
</reference>
<evidence type="ECO:0000313" key="1">
    <source>
        <dbReference type="EMBL" id="KAF9873907.1"/>
    </source>
</evidence>
<sequence length="234" mass="25907">MARAQAKMHTPRSPPVTTDSIHPELLQEIFASDQDMYPAPLTWERLEGWTRASPELALSLWFTGVDDSASRPLVGAVIALPILASCWRDLLVGKVKETDVDPETMFPRESDPGAEIGLHVFHVERYEAPGTQEMVPRIAEISMKAVVEAAREKGWKVVGYSALTATPEGRRCFERMGFNPTGYEEFWVSCESSPEMQLVTVSAETAHERKLLEEQSVKGHATMLAKHVSSADAA</sequence>
<organism evidence="1 2">
    <name type="scientific">Colletotrichum karsti</name>
    <dbReference type="NCBI Taxonomy" id="1095194"/>
    <lineage>
        <taxon>Eukaryota</taxon>
        <taxon>Fungi</taxon>
        <taxon>Dikarya</taxon>
        <taxon>Ascomycota</taxon>
        <taxon>Pezizomycotina</taxon>
        <taxon>Sordariomycetes</taxon>
        <taxon>Hypocreomycetidae</taxon>
        <taxon>Glomerellales</taxon>
        <taxon>Glomerellaceae</taxon>
        <taxon>Colletotrichum</taxon>
        <taxon>Colletotrichum boninense species complex</taxon>
    </lineage>
</organism>
<gene>
    <name evidence="1" type="ORF">CkaCkLH20_08641</name>
</gene>
<comment type="caution">
    <text evidence="1">The sequence shown here is derived from an EMBL/GenBank/DDBJ whole genome shotgun (WGS) entry which is preliminary data.</text>
</comment>
<dbReference type="RefSeq" id="XP_038743368.1">
    <property type="nucleotide sequence ID" value="XM_038891356.1"/>
</dbReference>